<sequence>MSTGFDGLPAFWLGFDMEEGGIVEAYEVQYSDLILLSSSSSSGGVSLSLSAAELSRLESISTSIMEALGPSGPGLLAVTGVPNTSTLRRSLLPLARKLALLNPQDRNRILKEHSLGSDVPLKNLDRSVSSFAMQLKYEQGSKSTQSGPSHKVNDSGSQEQDRNDVYGLSKIQNEEFKNLGSTFKDLGFCMMELGLHLARICDRAIGGEELEQSLLESCSAKGRLIHYHSTLDSLIIKEMGRRKGFSKQKANHKRDQEHPIRNEQTAAEFPNLGKTGDAGSYCCDPSNLWQQWHYDYGIFTVLTAPLFILPCHAQSTKMEDHFCKYCEQECPSPSGHTYLQIFDPNKNNVLMVRASPDSFIVQVGESADILSKGKLRSTLHSVCRPGKLENLSRETFVVFLQPAWSKTFSISDYPMDHSVVSGQCDGIHCAGEEPGKLTREIHRIVPPLASRLKDEMTFAEFSRETTKQYYGGSGLQSKR</sequence>
<protein>
    <recommendedName>
        <fullName evidence="2">Isopenicillin N synthase-like Fe(2+) 2OG dioxygenase domain-containing protein</fullName>
    </recommendedName>
</protein>
<dbReference type="EMBL" id="QGNW01000006">
    <property type="protein sequence ID" value="RVX20656.1"/>
    <property type="molecule type" value="Genomic_DNA"/>
</dbReference>
<gene>
    <name evidence="4" type="ORF">CK203_002576</name>
    <name evidence="3" type="ORF">CK203_071970</name>
</gene>
<evidence type="ECO:0000313" key="4">
    <source>
        <dbReference type="EMBL" id="RVX20656.1"/>
    </source>
</evidence>
<feature type="compositionally biased region" description="Polar residues" evidence="1">
    <location>
        <begin position="140"/>
        <end position="158"/>
    </location>
</feature>
<dbReference type="Pfam" id="PF03171">
    <property type="entry name" value="2OG-FeII_Oxy"/>
    <property type="match status" value="1"/>
</dbReference>
<comment type="caution">
    <text evidence="4">The sequence shown here is derived from an EMBL/GenBank/DDBJ whole genome shotgun (WGS) entry which is preliminary data.</text>
</comment>
<accession>A0A438KHH9</accession>
<dbReference type="Proteomes" id="UP000288805">
    <property type="component" value="Unassembled WGS sequence"/>
</dbReference>
<evidence type="ECO:0000313" key="3">
    <source>
        <dbReference type="EMBL" id="RVW54719.1"/>
    </source>
</evidence>
<evidence type="ECO:0000256" key="1">
    <source>
        <dbReference type="SAM" id="MobiDB-lite"/>
    </source>
</evidence>
<dbReference type="Gene3D" id="2.60.120.330">
    <property type="entry name" value="B-lactam Antibiotic, Isopenicillin N Synthase, Chain"/>
    <property type="match status" value="1"/>
</dbReference>
<dbReference type="SUPFAM" id="SSF51197">
    <property type="entry name" value="Clavaminate synthase-like"/>
    <property type="match status" value="1"/>
</dbReference>
<dbReference type="InterPro" id="IPR027443">
    <property type="entry name" value="IPNS-like_sf"/>
</dbReference>
<reference evidence="4 5" key="1">
    <citation type="journal article" date="2018" name="PLoS Genet.">
        <title>Population sequencing reveals clonal diversity and ancestral inbreeding in the grapevine cultivar Chardonnay.</title>
        <authorList>
            <person name="Roach M.J."/>
            <person name="Johnson D.L."/>
            <person name="Bohlmann J."/>
            <person name="van Vuuren H.J."/>
            <person name="Jones S.J."/>
            <person name="Pretorius I.S."/>
            <person name="Schmidt S.A."/>
            <person name="Borneman A.R."/>
        </authorList>
    </citation>
    <scope>NUCLEOTIDE SEQUENCE [LARGE SCALE GENOMIC DNA]</scope>
    <source>
        <strain evidence="5">cv. Chardonnay</strain>
        <strain evidence="4">I10V1</strain>
        <tissue evidence="4">Leaf</tissue>
    </source>
</reference>
<proteinExistence type="predicted"/>
<dbReference type="AlphaFoldDB" id="A0A438KHH9"/>
<dbReference type="EMBL" id="QGNW01001125">
    <property type="protein sequence ID" value="RVW54719.1"/>
    <property type="molecule type" value="Genomic_DNA"/>
</dbReference>
<dbReference type="PANTHER" id="PTHR48253:SF2">
    <property type="entry name" value="ISOPENICILLIN N SYNTHASE-LIKE FE(2+) 2OG DIOXYGENASE DOMAIN-CONTAINING PROTEIN"/>
    <property type="match status" value="1"/>
</dbReference>
<name>A0A438KHH9_VITVI</name>
<dbReference type="PANTHER" id="PTHR48253">
    <property type="match status" value="1"/>
</dbReference>
<dbReference type="InterPro" id="IPR044861">
    <property type="entry name" value="IPNS-like_FE2OG_OXY"/>
</dbReference>
<feature type="region of interest" description="Disordered" evidence="1">
    <location>
        <begin position="139"/>
        <end position="162"/>
    </location>
</feature>
<evidence type="ECO:0000259" key="2">
    <source>
        <dbReference type="Pfam" id="PF03171"/>
    </source>
</evidence>
<organism evidence="4 5">
    <name type="scientific">Vitis vinifera</name>
    <name type="common">Grape</name>
    <dbReference type="NCBI Taxonomy" id="29760"/>
    <lineage>
        <taxon>Eukaryota</taxon>
        <taxon>Viridiplantae</taxon>
        <taxon>Streptophyta</taxon>
        <taxon>Embryophyta</taxon>
        <taxon>Tracheophyta</taxon>
        <taxon>Spermatophyta</taxon>
        <taxon>Magnoliopsida</taxon>
        <taxon>eudicotyledons</taxon>
        <taxon>Gunneridae</taxon>
        <taxon>Pentapetalae</taxon>
        <taxon>rosids</taxon>
        <taxon>Vitales</taxon>
        <taxon>Vitaceae</taxon>
        <taxon>Viteae</taxon>
        <taxon>Vitis</taxon>
    </lineage>
</organism>
<feature type="domain" description="Isopenicillin N synthase-like Fe(2+) 2OG dioxygenase" evidence="2">
    <location>
        <begin position="339"/>
        <end position="397"/>
    </location>
</feature>
<evidence type="ECO:0000313" key="5">
    <source>
        <dbReference type="Proteomes" id="UP000288805"/>
    </source>
</evidence>